<dbReference type="SUPFAM" id="SSF52540">
    <property type="entry name" value="P-loop containing nucleoside triphosphate hydrolases"/>
    <property type="match status" value="1"/>
</dbReference>
<dbReference type="GO" id="GO:0005737">
    <property type="term" value="C:cytoplasm"/>
    <property type="evidence" value="ECO:0007669"/>
    <property type="project" value="TreeGrafter"/>
</dbReference>
<evidence type="ECO:0000259" key="3">
    <source>
        <dbReference type="PROSITE" id="PS50043"/>
    </source>
</evidence>
<reference evidence="4" key="1">
    <citation type="submission" date="2020-03" db="EMBL/GenBank/DDBJ databases">
        <title>Three new polyketides from vasR2 gene over-expressed mutant strain of Verrucosispora sp. NS0172.</title>
        <authorList>
            <person name="Dai L."/>
            <person name="Li W."/>
            <person name="Wang H."/>
            <person name="Lu C."/>
        </authorList>
    </citation>
    <scope>NUCLEOTIDE SEQUENCE</scope>
    <source>
        <strain evidence="4">NS0172</strain>
    </source>
</reference>
<evidence type="ECO:0000313" key="4">
    <source>
        <dbReference type="EMBL" id="QRV62351.1"/>
    </source>
</evidence>
<dbReference type="PANTHER" id="PTHR16305:SF35">
    <property type="entry name" value="TRANSCRIPTIONAL ACTIVATOR DOMAIN"/>
    <property type="match status" value="1"/>
</dbReference>
<feature type="domain" description="HTH luxR-type" evidence="3">
    <location>
        <begin position="849"/>
        <end position="918"/>
    </location>
</feature>
<dbReference type="GO" id="GO:0005524">
    <property type="term" value="F:ATP binding"/>
    <property type="evidence" value="ECO:0007669"/>
    <property type="project" value="UniProtKB-KW"/>
</dbReference>
<evidence type="ECO:0000256" key="2">
    <source>
        <dbReference type="ARBA" id="ARBA00022840"/>
    </source>
</evidence>
<dbReference type="PANTHER" id="PTHR16305">
    <property type="entry name" value="TESTICULAR SOLUBLE ADENYLYL CYCLASE"/>
    <property type="match status" value="1"/>
</dbReference>
<dbReference type="CDD" id="cd06170">
    <property type="entry name" value="LuxR_C_like"/>
    <property type="match status" value="1"/>
</dbReference>
<dbReference type="PRINTS" id="PR00038">
    <property type="entry name" value="HTHLUXR"/>
</dbReference>
<dbReference type="AlphaFoldDB" id="A0A894JSW0"/>
<gene>
    <name evidence="4" type="primary">vasR1</name>
</gene>
<dbReference type="GO" id="GO:0003677">
    <property type="term" value="F:DNA binding"/>
    <property type="evidence" value="ECO:0007669"/>
    <property type="project" value="InterPro"/>
</dbReference>
<sequence length="924" mass="100329">MQLVERDGHFTQLDKHVSEFVSGAGRLILLHGPVGTGKTALLQYCVDRAAAAGALVLSAVGSAAEESLPFGVLGQLLRGSPLPAEVVARLCPAARAADQTAPDEAETLRLYHRLCVALLDLAGQRPLVVTVDDLQHTDDASMQFVVHLARRVHTAPVLVVVTDDLDQRPDRWSLRSTLRRQPNVHATGVGPLSPGGVAELIRRNLGEPAARRLATGLTTFSGGNPALLEALVEDHRCGGDVRVQGYGRTLLVCLHRSDPEVLQVARGLAVLGDDAEPSGLSQLTGLDFDAVGHALHTMVTARFLVDNGFRHPAGRTAVLDDLSADEHTSLHLRAARQLHDLGHAVPVVARLLVDADRVEEPWSISVLLAAAEHALVGDDPHTATRCLELAHRESHEPGERLTILARLTQAQWSLNPLAVTRHLATLAAPANAARLSRQDRTATVRQLLWHGRTTEAVSVLEGLRETNAGTAPEAAAELADTELWLAHLHPPLARRGAPAASLNARRPVPVTTRTDPWLRAVATMSELLGRGQFGKAADHAQTVLRDLRLRRGTAWTEEAALLALRTLVSVDQWDVAGDWCTRLRGDCDESTAPTWRAIFAVAATGLAFRQGDMPAAHELAEEAMTVLSPRAWGVAASLPVALATRAATRMGRFDEATRYLALLVPETLFETTYGLDYLHARGDYYLATNHPHAALSDFLACGELIQTWDLALAAPVLWRTSAAEAWLRLGNHDQAGRLIYDQLARPEASNPRVRGTALRLLALISPLARRPAILTEAMELFEACGDRYEMARVLATLSRTLHTTNNRRRARTVFRRAWHVAKMCGATPICNELLAIDGDLGALDGVSSSSDSVEALTDSERRVASLAVMGYTNREIAMKLFITASTVEQHLTRVYRKLGVRQRKELPANLSVEAASTRRRRLSS</sequence>
<dbReference type="PROSITE" id="PS00622">
    <property type="entry name" value="HTH_LUXR_1"/>
    <property type="match status" value="1"/>
</dbReference>
<keyword evidence="2" id="KW-0067">ATP-binding</keyword>
<dbReference type="PROSITE" id="PS50043">
    <property type="entry name" value="HTH_LUXR_2"/>
    <property type="match status" value="1"/>
</dbReference>
<dbReference type="SUPFAM" id="SSF46894">
    <property type="entry name" value="C-terminal effector domain of the bipartite response regulators"/>
    <property type="match status" value="1"/>
</dbReference>
<name>A0A894JSW0_9ACTN</name>
<dbReference type="Pfam" id="PF00196">
    <property type="entry name" value="GerE"/>
    <property type="match status" value="1"/>
</dbReference>
<dbReference type="InterPro" id="IPR016032">
    <property type="entry name" value="Sig_transdc_resp-reg_C-effctor"/>
</dbReference>
<proteinExistence type="predicted"/>
<dbReference type="InterPro" id="IPR041664">
    <property type="entry name" value="AAA_16"/>
</dbReference>
<dbReference type="Pfam" id="PF13191">
    <property type="entry name" value="AAA_16"/>
    <property type="match status" value="1"/>
</dbReference>
<evidence type="ECO:0000256" key="1">
    <source>
        <dbReference type="ARBA" id="ARBA00022741"/>
    </source>
</evidence>
<dbReference type="GO" id="GO:0006355">
    <property type="term" value="P:regulation of DNA-templated transcription"/>
    <property type="evidence" value="ECO:0007669"/>
    <property type="project" value="InterPro"/>
</dbReference>
<dbReference type="Gene3D" id="1.10.10.10">
    <property type="entry name" value="Winged helix-like DNA-binding domain superfamily/Winged helix DNA-binding domain"/>
    <property type="match status" value="1"/>
</dbReference>
<dbReference type="InterPro" id="IPR027417">
    <property type="entry name" value="P-loop_NTPase"/>
</dbReference>
<dbReference type="GO" id="GO:0004016">
    <property type="term" value="F:adenylate cyclase activity"/>
    <property type="evidence" value="ECO:0007669"/>
    <property type="project" value="TreeGrafter"/>
</dbReference>
<keyword evidence="1" id="KW-0547">Nucleotide-binding</keyword>
<dbReference type="Gene3D" id="3.40.50.300">
    <property type="entry name" value="P-loop containing nucleotide triphosphate hydrolases"/>
    <property type="match status" value="1"/>
</dbReference>
<dbReference type="InterPro" id="IPR000792">
    <property type="entry name" value="Tscrpt_reg_LuxR_C"/>
</dbReference>
<organism evidence="4">
    <name type="scientific">Verrucosispora sp</name>
    <dbReference type="NCBI Taxonomy" id="1871626"/>
    <lineage>
        <taxon>Bacteria</taxon>
        <taxon>Bacillati</taxon>
        <taxon>Actinomycetota</taxon>
        <taxon>Actinomycetes</taxon>
        <taxon>Micromonosporales</taxon>
        <taxon>Micromonosporaceae</taxon>
        <taxon>Micromonospora</taxon>
    </lineage>
</organism>
<accession>A0A894JSW0</accession>
<dbReference type="SMART" id="SM00421">
    <property type="entry name" value="HTH_LUXR"/>
    <property type="match status" value="1"/>
</dbReference>
<dbReference type="EMBL" id="MT227162">
    <property type="protein sequence ID" value="QRV62351.1"/>
    <property type="molecule type" value="Genomic_DNA"/>
</dbReference>
<protein>
    <submittedName>
        <fullName evidence="4">LAL family regulator</fullName>
    </submittedName>
</protein>
<dbReference type="InterPro" id="IPR036388">
    <property type="entry name" value="WH-like_DNA-bd_sf"/>
</dbReference>